<proteinExistence type="predicted"/>
<dbReference type="EMBL" id="CDMZ01001133">
    <property type="protein sequence ID" value="CEM27790.1"/>
    <property type="molecule type" value="Genomic_DNA"/>
</dbReference>
<dbReference type="VEuPathDB" id="CryptoDB:Cvel_21522"/>
<name>A0A0G4GEJ0_9ALVE</name>
<sequence>MIVWRFAVVAYRDFSDGAKQFETHDFSPFEEPAGSLEDTRRIDKGFMDSQRQSVNSFVQGLVAEGGGDLPEDVTGALDVAASLSWSARVRFLVVVGDAPAHGPECCGSDMRDDHPTHPKGLSVKGVIRRLCEQKHVRPFMCHVKATATQKMFQAWRSAHNSLDFDKKEKTRPEAINLFSEDPGTTEIRGAFHIIFVLDASGSMSGSPWTGVMNAYRLFVQKRMGGNQGQALDTVSVVVFDSTAQTQLSQATLTAANSASLRYTGGGTMFGPALSEALVQLQAADPRLTPMLLFMSDGCSCSSAPGNTEMQQIQRQFGRSRGLQVHTFAFGSADRNALEGLAQDGGGSFHVSPDASVLASQFVRIAAEAGAADGLIKQFAKQIGDAVADRLVLDYM</sequence>
<dbReference type="PANTHER" id="PTHR47763">
    <property type="entry name" value="ALPHA-PROTEIN KINASE VWKA"/>
    <property type="match status" value="1"/>
</dbReference>
<dbReference type="PANTHER" id="PTHR47763:SF4">
    <property type="entry name" value="ALPHA-PROTEIN KINASE VWKA"/>
    <property type="match status" value="1"/>
</dbReference>
<dbReference type="PROSITE" id="PS50234">
    <property type="entry name" value="VWFA"/>
    <property type="match status" value="1"/>
</dbReference>
<dbReference type="CDD" id="cd00198">
    <property type="entry name" value="vWFA"/>
    <property type="match status" value="1"/>
</dbReference>
<dbReference type="SUPFAM" id="SSF53300">
    <property type="entry name" value="vWA-like"/>
    <property type="match status" value="2"/>
</dbReference>
<accession>A0A0G4GEJ0</accession>
<evidence type="ECO:0000259" key="1">
    <source>
        <dbReference type="PROSITE" id="PS50234"/>
    </source>
</evidence>
<dbReference type="SMART" id="SM00327">
    <property type="entry name" value="VWA"/>
    <property type="match status" value="1"/>
</dbReference>
<protein>
    <recommendedName>
        <fullName evidence="1">VWFA domain-containing protein</fullName>
    </recommendedName>
</protein>
<feature type="domain" description="VWFA" evidence="1">
    <location>
        <begin position="192"/>
        <end position="382"/>
    </location>
</feature>
<dbReference type="Pfam" id="PF00092">
    <property type="entry name" value="VWA"/>
    <property type="match status" value="1"/>
</dbReference>
<dbReference type="InterPro" id="IPR052969">
    <property type="entry name" value="Thr-specific_kinase-like"/>
</dbReference>
<dbReference type="InterPro" id="IPR036465">
    <property type="entry name" value="vWFA_dom_sf"/>
</dbReference>
<evidence type="ECO:0000313" key="2">
    <source>
        <dbReference type="EMBL" id="CEM27790.1"/>
    </source>
</evidence>
<dbReference type="InterPro" id="IPR002035">
    <property type="entry name" value="VWF_A"/>
</dbReference>
<reference evidence="2" key="1">
    <citation type="submission" date="2014-11" db="EMBL/GenBank/DDBJ databases">
        <authorList>
            <person name="Otto D Thomas"/>
            <person name="Naeem Raeece"/>
        </authorList>
    </citation>
    <scope>NUCLEOTIDE SEQUENCE</scope>
</reference>
<gene>
    <name evidence="2" type="ORF">Cvel_21522</name>
</gene>
<dbReference type="Gene3D" id="3.40.50.410">
    <property type="entry name" value="von Willebrand factor, type A domain"/>
    <property type="match status" value="2"/>
</dbReference>
<organism evidence="2">
    <name type="scientific">Chromera velia CCMP2878</name>
    <dbReference type="NCBI Taxonomy" id="1169474"/>
    <lineage>
        <taxon>Eukaryota</taxon>
        <taxon>Sar</taxon>
        <taxon>Alveolata</taxon>
        <taxon>Colpodellida</taxon>
        <taxon>Chromeraceae</taxon>
        <taxon>Chromera</taxon>
    </lineage>
</organism>
<dbReference type="AlphaFoldDB" id="A0A0G4GEJ0"/>